<proteinExistence type="inferred from homology"/>
<dbReference type="EMBL" id="BMZS01000002">
    <property type="protein sequence ID" value="GHD42085.1"/>
    <property type="molecule type" value="Genomic_DNA"/>
</dbReference>
<dbReference type="RefSeq" id="WP_189987521.1">
    <property type="nucleotide sequence ID" value="NZ_BMZS01000002.1"/>
</dbReference>
<dbReference type="Pfam" id="PF00132">
    <property type="entry name" value="Hexapep"/>
    <property type="match status" value="2"/>
</dbReference>
<reference evidence="3" key="2">
    <citation type="submission" date="2020-09" db="EMBL/GenBank/DDBJ databases">
        <authorList>
            <person name="Sun Q."/>
            <person name="Kim S."/>
        </authorList>
    </citation>
    <scope>NUCLEOTIDE SEQUENCE</scope>
    <source>
        <strain evidence="3">KCTC 42651</strain>
    </source>
</reference>
<comment type="similarity">
    <text evidence="1">Belongs to the transferase hexapeptide repeat family.</text>
</comment>
<dbReference type="Gene3D" id="2.160.10.10">
    <property type="entry name" value="Hexapeptide repeat proteins"/>
    <property type="match status" value="1"/>
</dbReference>
<keyword evidence="4" id="KW-1185">Reference proteome</keyword>
<dbReference type="PANTHER" id="PTHR43300:SF4">
    <property type="entry name" value="ACYL-[ACYL-CARRIER-PROTEIN]--UDP-N-ACETYLGLUCOSAMINE O-ACYLTRANSFERASE"/>
    <property type="match status" value="1"/>
</dbReference>
<dbReference type="AlphaFoldDB" id="A0A918XNG2"/>
<dbReference type="Proteomes" id="UP000630353">
    <property type="component" value="Unassembled WGS sequence"/>
</dbReference>
<comment type="caution">
    <text evidence="3">The sequence shown here is derived from an EMBL/GenBank/DDBJ whole genome shotgun (WGS) entry which is preliminary data.</text>
</comment>
<dbReference type="SUPFAM" id="SSF51161">
    <property type="entry name" value="Trimeric LpxA-like enzymes"/>
    <property type="match status" value="1"/>
</dbReference>
<evidence type="ECO:0000313" key="4">
    <source>
        <dbReference type="Proteomes" id="UP000630353"/>
    </source>
</evidence>
<evidence type="ECO:0008006" key="5">
    <source>
        <dbReference type="Google" id="ProtNLM"/>
    </source>
</evidence>
<dbReference type="PANTHER" id="PTHR43300">
    <property type="entry name" value="ACETYLTRANSFERASE"/>
    <property type="match status" value="1"/>
</dbReference>
<dbReference type="InterPro" id="IPR050179">
    <property type="entry name" value="Trans_hexapeptide_repeat"/>
</dbReference>
<evidence type="ECO:0000313" key="3">
    <source>
        <dbReference type="EMBL" id="GHD42085.1"/>
    </source>
</evidence>
<accession>A0A918XNG2</accession>
<dbReference type="CDD" id="cd03360">
    <property type="entry name" value="LbH_AT_putative"/>
    <property type="match status" value="1"/>
</dbReference>
<evidence type="ECO:0000256" key="1">
    <source>
        <dbReference type="ARBA" id="ARBA00007274"/>
    </source>
</evidence>
<gene>
    <name evidence="3" type="ORF">GCM10017083_06670</name>
</gene>
<reference evidence="3" key="1">
    <citation type="journal article" date="2014" name="Int. J. Syst. Evol. Microbiol.">
        <title>Complete genome sequence of Corynebacterium casei LMG S-19264T (=DSM 44701T), isolated from a smear-ripened cheese.</title>
        <authorList>
            <consortium name="US DOE Joint Genome Institute (JGI-PGF)"/>
            <person name="Walter F."/>
            <person name="Albersmeier A."/>
            <person name="Kalinowski J."/>
            <person name="Ruckert C."/>
        </authorList>
    </citation>
    <scope>NUCLEOTIDE SEQUENCE</scope>
    <source>
        <strain evidence="3">KCTC 42651</strain>
    </source>
</reference>
<name>A0A918XNG2_9PROT</name>
<dbReference type="InterPro" id="IPR011004">
    <property type="entry name" value="Trimer_LpxA-like_sf"/>
</dbReference>
<sequence length="221" mass="23686">MSKPVVLFGTGDIAELAWFCLTQDAGRRVAGFTVDKAYLEKSEFHGLPVVPFEDIQERFPPEEHEMLIAVGMADVNRLRARKCSEATEKGYSLTSYVSSHATTFPGFSCGPNCFIGSGNTIQPFARLGANVMLVANTYIGHHVVIEDDCLLGAGAVVAGQSSVGRGTFIGANATIRDHVRIGRHCIVGAGCLLLNDAPDFSVFRGPAAEPAAVSSRDLWRL</sequence>
<dbReference type="InterPro" id="IPR020019">
    <property type="entry name" value="AcTrfase_PglD-like"/>
</dbReference>
<organism evidence="3 4">
    <name type="scientific">Thalassobaculum fulvum</name>
    <dbReference type="NCBI Taxonomy" id="1633335"/>
    <lineage>
        <taxon>Bacteria</taxon>
        <taxon>Pseudomonadati</taxon>
        <taxon>Pseudomonadota</taxon>
        <taxon>Alphaproteobacteria</taxon>
        <taxon>Rhodospirillales</taxon>
        <taxon>Thalassobaculaceae</taxon>
        <taxon>Thalassobaculum</taxon>
    </lineage>
</organism>
<dbReference type="InterPro" id="IPR001451">
    <property type="entry name" value="Hexapep"/>
</dbReference>
<feature type="binding site" evidence="2">
    <location>
        <position position="71"/>
    </location>
    <ligand>
        <name>substrate</name>
    </ligand>
</feature>
<protein>
    <recommendedName>
        <fullName evidence="5">Sugar O-acyltransferase, sialic acid O-acetyltransferase NeuD family</fullName>
    </recommendedName>
</protein>
<evidence type="ECO:0000256" key="2">
    <source>
        <dbReference type="PIRSR" id="PIRSR620019-2"/>
    </source>
</evidence>